<evidence type="ECO:0000259" key="5">
    <source>
        <dbReference type="PROSITE" id="PS50931"/>
    </source>
</evidence>
<dbReference type="Proteomes" id="UP000613266">
    <property type="component" value="Unassembled WGS sequence"/>
</dbReference>
<dbReference type="PANTHER" id="PTHR30537:SF79">
    <property type="entry name" value="TRANSCRIPTIONAL REGULATOR-RELATED"/>
    <property type="match status" value="1"/>
</dbReference>
<dbReference type="Gene3D" id="3.40.190.10">
    <property type="entry name" value="Periplasmic binding protein-like II"/>
    <property type="match status" value="2"/>
</dbReference>
<dbReference type="InterPro" id="IPR036388">
    <property type="entry name" value="WH-like_DNA-bd_sf"/>
</dbReference>
<dbReference type="InterPro" id="IPR000847">
    <property type="entry name" value="LysR_HTH_N"/>
</dbReference>
<comment type="similarity">
    <text evidence="1">Belongs to the LysR transcriptional regulatory family.</text>
</comment>
<gene>
    <name evidence="6" type="ORF">I7X39_17425</name>
</gene>
<dbReference type="InterPro" id="IPR005119">
    <property type="entry name" value="LysR_subst-bd"/>
</dbReference>
<dbReference type="Pfam" id="PF03466">
    <property type="entry name" value="LysR_substrate"/>
    <property type="match status" value="1"/>
</dbReference>
<evidence type="ECO:0000256" key="1">
    <source>
        <dbReference type="ARBA" id="ARBA00009437"/>
    </source>
</evidence>
<evidence type="ECO:0000256" key="2">
    <source>
        <dbReference type="ARBA" id="ARBA00023015"/>
    </source>
</evidence>
<dbReference type="AlphaFoldDB" id="A0A931J346"/>
<dbReference type="InterPro" id="IPR036390">
    <property type="entry name" value="WH_DNA-bd_sf"/>
</dbReference>
<evidence type="ECO:0000313" key="6">
    <source>
        <dbReference type="EMBL" id="MBH9578676.1"/>
    </source>
</evidence>
<dbReference type="EMBL" id="JAEDAK010000014">
    <property type="protein sequence ID" value="MBH9578676.1"/>
    <property type="molecule type" value="Genomic_DNA"/>
</dbReference>
<dbReference type="PANTHER" id="PTHR30537">
    <property type="entry name" value="HTH-TYPE TRANSCRIPTIONAL REGULATOR"/>
    <property type="match status" value="1"/>
</dbReference>
<dbReference type="InterPro" id="IPR058163">
    <property type="entry name" value="LysR-type_TF_proteobact-type"/>
</dbReference>
<accession>A0A931J346</accession>
<dbReference type="Gene3D" id="1.10.10.10">
    <property type="entry name" value="Winged helix-like DNA-binding domain superfamily/Winged helix DNA-binding domain"/>
    <property type="match status" value="1"/>
</dbReference>
<keyword evidence="2" id="KW-0805">Transcription regulation</keyword>
<name>A0A931J346_9BURK</name>
<comment type="caution">
    <text evidence="6">The sequence shown here is derived from an EMBL/GenBank/DDBJ whole genome shotgun (WGS) entry which is preliminary data.</text>
</comment>
<protein>
    <submittedName>
        <fullName evidence="6">LysR family transcriptional regulator</fullName>
    </submittedName>
</protein>
<dbReference type="PROSITE" id="PS50931">
    <property type="entry name" value="HTH_LYSR"/>
    <property type="match status" value="1"/>
</dbReference>
<evidence type="ECO:0000313" key="7">
    <source>
        <dbReference type="Proteomes" id="UP000613266"/>
    </source>
</evidence>
<reference evidence="6" key="1">
    <citation type="submission" date="2020-12" db="EMBL/GenBank/DDBJ databases">
        <title>The genome sequence of Inhella sp. 1Y17.</title>
        <authorList>
            <person name="Liu Y."/>
        </authorList>
    </citation>
    <scope>NUCLEOTIDE SEQUENCE</scope>
    <source>
        <strain evidence="6">1Y17</strain>
    </source>
</reference>
<keyword evidence="4" id="KW-0804">Transcription</keyword>
<sequence length="289" mass="30904">MKQSASARQTGADLPLHELTALEAVARLGSVQQAAEALHVTPSAISHRIASLERRAGEPLLQRAGRRVALTAAGRAHVDAIQAGLIAFAQATQQLREQEHQTIRIATAAAIGIDWLLPRLRDYLGERPQLSVDIRTVATSQSLPPTQWDLLIHFGDAPARGSQRIRLCEEHLVRVASATHAATPRELRLAQLEDVTRGRSPSHQPVPAGAQAVFDDALTMLEVAAAGGGMALTTRTAAAGLLRQGRLCEHGTPVRAAGDYVMDLSEAGQLKAAAKDLFRWLSSRRPVGG</sequence>
<proteinExistence type="inferred from homology"/>
<dbReference type="GO" id="GO:0043565">
    <property type="term" value="F:sequence-specific DNA binding"/>
    <property type="evidence" value="ECO:0007669"/>
    <property type="project" value="TreeGrafter"/>
</dbReference>
<keyword evidence="7" id="KW-1185">Reference proteome</keyword>
<feature type="domain" description="HTH lysR-type" evidence="5">
    <location>
        <begin position="14"/>
        <end position="71"/>
    </location>
</feature>
<dbReference type="GO" id="GO:0006351">
    <property type="term" value="P:DNA-templated transcription"/>
    <property type="evidence" value="ECO:0007669"/>
    <property type="project" value="TreeGrafter"/>
</dbReference>
<evidence type="ECO:0000256" key="3">
    <source>
        <dbReference type="ARBA" id="ARBA00023125"/>
    </source>
</evidence>
<evidence type="ECO:0000256" key="4">
    <source>
        <dbReference type="ARBA" id="ARBA00023163"/>
    </source>
</evidence>
<dbReference type="Pfam" id="PF00126">
    <property type="entry name" value="HTH_1"/>
    <property type="match status" value="1"/>
</dbReference>
<dbReference type="SUPFAM" id="SSF46785">
    <property type="entry name" value="Winged helix' DNA-binding domain"/>
    <property type="match status" value="1"/>
</dbReference>
<dbReference type="GO" id="GO:0003700">
    <property type="term" value="F:DNA-binding transcription factor activity"/>
    <property type="evidence" value="ECO:0007669"/>
    <property type="project" value="InterPro"/>
</dbReference>
<dbReference type="RefSeq" id="WP_198112448.1">
    <property type="nucleotide sequence ID" value="NZ_JAEDAK010000014.1"/>
</dbReference>
<dbReference type="SUPFAM" id="SSF53850">
    <property type="entry name" value="Periplasmic binding protein-like II"/>
    <property type="match status" value="1"/>
</dbReference>
<organism evidence="6 7">
    <name type="scientific">Inhella proteolytica</name>
    <dbReference type="NCBI Taxonomy" id="2795029"/>
    <lineage>
        <taxon>Bacteria</taxon>
        <taxon>Pseudomonadati</taxon>
        <taxon>Pseudomonadota</taxon>
        <taxon>Betaproteobacteria</taxon>
        <taxon>Burkholderiales</taxon>
        <taxon>Sphaerotilaceae</taxon>
        <taxon>Inhella</taxon>
    </lineage>
</organism>
<keyword evidence="3" id="KW-0238">DNA-binding</keyword>